<dbReference type="AlphaFoldDB" id="A0A072UK60"/>
<proteinExistence type="predicted"/>
<protein>
    <submittedName>
        <fullName evidence="4">Late embryogenesis abundant protein</fullName>
    </submittedName>
</protein>
<reference evidence="5" key="3">
    <citation type="submission" date="2015-04" db="UniProtKB">
        <authorList>
            <consortium name="EnsemblPlants"/>
        </authorList>
    </citation>
    <scope>IDENTIFICATION</scope>
    <source>
        <strain evidence="5">cv. Jemalong A17</strain>
    </source>
</reference>
<dbReference type="KEGG" id="mtr:25492219"/>
<keyword evidence="3" id="KW-0812">Transmembrane</keyword>
<dbReference type="Proteomes" id="UP000002051">
    <property type="component" value="Chromosome 4"/>
</dbReference>
<sequence length="210" mass="23278">MEHPPTRNIPTRSSDIGFVRRLTLTVVTIFVIFMAIIGIAWFVMHPHDPSFTVTSLSVSNFTVSDSQLTGVFEAGLTITNKNKKIQLILDNFGVVILYGETVLSEAEVQQPILLVKMSNKSMKVDLVTTNSAKFVHKVVQENLVEEWNKGVVNFDVKMVVRVGFEAGIWPSKEKTLCVSCGDLDVEFYSTKDTGKLLGIGKNCNIVEAKP</sequence>
<evidence type="ECO:0000313" key="6">
    <source>
        <dbReference type="Proteomes" id="UP000002051"/>
    </source>
</evidence>
<dbReference type="EMBL" id="CM001220">
    <property type="protein sequence ID" value="KEH29786.1"/>
    <property type="molecule type" value="Genomic_DNA"/>
</dbReference>
<evidence type="ECO:0000256" key="3">
    <source>
        <dbReference type="SAM" id="Phobius"/>
    </source>
</evidence>
<organism evidence="4 6">
    <name type="scientific">Medicago truncatula</name>
    <name type="common">Barrel medic</name>
    <name type="synonym">Medicago tribuloides</name>
    <dbReference type="NCBI Taxonomy" id="3880"/>
    <lineage>
        <taxon>Eukaryota</taxon>
        <taxon>Viridiplantae</taxon>
        <taxon>Streptophyta</taxon>
        <taxon>Embryophyta</taxon>
        <taxon>Tracheophyta</taxon>
        <taxon>Spermatophyta</taxon>
        <taxon>Magnoliopsida</taxon>
        <taxon>eudicotyledons</taxon>
        <taxon>Gunneridae</taxon>
        <taxon>Pentapetalae</taxon>
        <taxon>rosids</taxon>
        <taxon>fabids</taxon>
        <taxon>Fabales</taxon>
        <taxon>Fabaceae</taxon>
        <taxon>Papilionoideae</taxon>
        <taxon>50 kb inversion clade</taxon>
        <taxon>NPAAA clade</taxon>
        <taxon>Hologalegina</taxon>
        <taxon>IRL clade</taxon>
        <taxon>Trifolieae</taxon>
        <taxon>Medicago</taxon>
    </lineage>
</organism>
<evidence type="ECO:0000313" key="5">
    <source>
        <dbReference type="EnsemblPlants" id="KEH29786"/>
    </source>
</evidence>
<dbReference type="PANTHER" id="PTHR31234:SF55">
    <property type="entry name" value="LATE EMBRYOGENESIS ABUNDANT (LEA) HYDROXYPROLINE-RICH GLYCOPROTEIN FAMILY"/>
    <property type="match status" value="1"/>
</dbReference>
<reference evidence="4 6" key="1">
    <citation type="journal article" date="2011" name="Nature">
        <title>The Medicago genome provides insight into the evolution of rhizobial symbioses.</title>
        <authorList>
            <person name="Young N.D."/>
            <person name="Debelle F."/>
            <person name="Oldroyd G.E."/>
            <person name="Geurts R."/>
            <person name="Cannon S.B."/>
            <person name="Udvardi M.K."/>
            <person name="Benedito V.A."/>
            <person name="Mayer K.F."/>
            <person name="Gouzy J."/>
            <person name="Schoof H."/>
            <person name="Van de Peer Y."/>
            <person name="Proost S."/>
            <person name="Cook D.R."/>
            <person name="Meyers B.C."/>
            <person name="Spannagl M."/>
            <person name="Cheung F."/>
            <person name="De Mita S."/>
            <person name="Krishnakumar V."/>
            <person name="Gundlach H."/>
            <person name="Zhou S."/>
            <person name="Mudge J."/>
            <person name="Bharti A.K."/>
            <person name="Murray J.D."/>
            <person name="Naoumkina M.A."/>
            <person name="Rosen B."/>
            <person name="Silverstein K.A."/>
            <person name="Tang H."/>
            <person name="Rombauts S."/>
            <person name="Zhao P.X."/>
            <person name="Zhou P."/>
            <person name="Barbe V."/>
            <person name="Bardou P."/>
            <person name="Bechner M."/>
            <person name="Bellec A."/>
            <person name="Berger A."/>
            <person name="Berges H."/>
            <person name="Bidwell S."/>
            <person name="Bisseling T."/>
            <person name="Choisne N."/>
            <person name="Couloux A."/>
            <person name="Denny R."/>
            <person name="Deshpande S."/>
            <person name="Dai X."/>
            <person name="Doyle J.J."/>
            <person name="Dudez A.M."/>
            <person name="Farmer A.D."/>
            <person name="Fouteau S."/>
            <person name="Franken C."/>
            <person name="Gibelin C."/>
            <person name="Gish J."/>
            <person name="Goldstein S."/>
            <person name="Gonzalez A.J."/>
            <person name="Green P.J."/>
            <person name="Hallab A."/>
            <person name="Hartog M."/>
            <person name="Hua A."/>
            <person name="Humphray S.J."/>
            <person name="Jeong D.H."/>
            <person name="Jing Y."/>
            <person name="Jocker A."/>
            <person name="Kenton S.M."/>
            <person name="Kim D.J."/>
            <person name="Klee K."/>
            <person name="Lai H."/>
            <person name="Lang C."/>
            <person name="Lin S."/>
            <person name="Macmil S.L."/>
            <person name="Magdelenat G."/>
            <person name="Matthews L."/>
            <person name="McCorrison J."/>
            <person name="Monaghan E.L."/>
            <person name="Mun J.H."/>
            <person name="Najar F.Z."/>
            <person name="Nicholson C."/>
            <person name="Noirot C."/>
            <person name="O'Bleness M."/>
            <person name="Paule C.R."/>
            <person name="Poulain J."/>
            <person name="Prion F."/>
            <person name="Qin B."/>
            <person name="Qu C."/>
            <person name="Retzel E.F."/>
            <person name="Riddle C."/>
            <person name="Sallet E."/>
            <person name="Samain S."/>
            <person name="Samson N."/>
            <person name="Sanders I."/>
            <person name="Saurat O."/>
            <person name="Scarpelli C."/>
            <person name="Schiex T."/>
            <person name="Segurens B."/>
            <person name="Severin A.J."/>
            <person name="Sherrier D.J."/>
            <person name="Shi R."/>
            <person name="Sims S."/>
            <person name="Singer S.R."/>
            <person name="Sinharoy S."/>
            <person name="Sterck L."/>
            <person name="Viollet A."/>
            <person name="Wang B.B."/>
            <person name="Wang K."/>
            <person name="Wang M."/>
            <person name="Wang X."/>
            <person name="Warfsmann J."/>
            <person name="Weissenbach J."/>
            <person name="White D.D."/>
            <person name="White J.D."/>
            <person name="Wiley G.B."/>
            <person name="Wincker P."/>
            <person name="Xing Y."/>
            <person name="Yang L."/>
            <person name="Yao Z."/>
            <person name="Ying F."/>
            <person name="Zhai J."/>
            <person name="Zhou L."/>
            <person name="Zuber A."/>
            <person name="Denarie J."/>
            <person name="Dixon R.A."/>
            <person name="May G.D."/>
            <person name="Schwartz D.C."/>
            <person name="Rogers J."/>
            <person name="Quetier F."/>
            <person name="Town C.D."/>
            <person name="Roe B.A."/>
        </authorList>
    </citation>
    <scope>NUCLEOTIDE SEQUENCE [LARGE SCALE GENOMIC DNA]</scope>
    <source>
        <strain evidence="4">A17</strain>
        <strain evidence="5 6">cv. Jemalong A17</strain>
    </source>
</reference>
<keyword evidence="6" id="KW-1185">Reference proteome</keyword>
<dbReference type="InterPro" id="IPR044839">
    <property type="entry name" value="NDR1-like"/>
</dbReference>
<gene>
    <name evidence="5" type="primary">25492219</name>
    <name evidence="4" type="ordered locus">MTR_4g051652</name>
</gene>
<dbReference type="HOGENOM" id="CLU_051752_8_1_1"/>
<evidence type="ECO:0000313" key="4">
    <source>
        <dbReference type="EMBL" id="KEH29786.1"/>
    </source>
</evidence>
<dbReference type="PANTHER" id="PTHR31234">
    <property type="entry name" value="LATE EMBRYOGENESIS ABUNDANT (LEA) HYDROXYPROLINE-RICH GLYCOPROTEIN FAMILY"/>
    <property type="match status" value="1"/>
</dbReference>
<dbReference type="GO" id="GO:0016020">
    <property type="term" value="C:membrane"/>
    <property type="evidence" value="ECO:0007669"/>
    <property type="project" value="UniProtKB-SubCell"/>
</dbReference>
<keyword evidence="3" id="KW-1133">Transmembrane helix</keyword>
<dbReference type="EnsemblPlants" id="KEH29786">
    <property type="protein sequence ID" value="KEH29786"/>
    <property type="gene ID" value="MTR_4g051652"/>
</dbReference>
<dbReference type="STRING" id="3880.A0A072UK60"/>
<accession>A0A072UK60</accession>
<evidence type="ECO:0000256" key="1">
    <source>
        <dbReference type="ARBA" id="ARBA00004370"/>
    </source>
</evidence>
<name>A0A072UK60_MEDTR</name>
<keyword evidence="2 3" id="KW-0472">Membrane</keyword>
<reference evidence="4 6" key="2">
    <citation type="journal article" date="2014" name="BMC Genomics">
        <title>An improved genome release (version Mt4.0) for the model legume Medicago truncatula.</title>
        <authorList>
            <person name="Tang H."/>
            <person name="Krishnakumar V."/>
            <person name="Bidwell S."/>
            <person name="Rosen B."/>
            <person name="Chan A."/>
            <person name="Zhou S."/>
            <person name="Gentzbittel L."/>
            <person name="Childs K.L."/>
            <person name="Yandell M."/>
            <person name="Gundlach H."/>
            <person name="Mayer K.F."/>
            <person name="Schwartz D.C."/>
            <person name="Town C.D."/>
        </authorList>
    </citation>
    <scope>GENOME REANNOTATION</scope>
    <source>
        <strain evidence="4">A17</strain>
        <strain evidence="5 6">cv. Jemalong A17</strain>
    </source>
</reference>
<dbReference type="OrthoDB" id="1708017at2759"/>
<evidence type="ECO:0000256" key="2">
    <source>
        <dbReference type="ARBA" id="ARBA00023136"/>
    </source>
</evidence>
<dbReference type="GO" id="GO:0098542">
    <property type="term" value="P:defense response to other organism"/>
    <property type="evidence" value="ECO:0007669"/>
    <property type="project" value="InterPro"/>
</dbReference>
<feature type="transmembrane region" description="Helical" evidence="3">
    <location>
        <begin position="21"/>
        <end position="44"/>
    </location>
</feature>
<comment type="subcellular location">
    <subcellularLocation>
        <location evidence="1">Membrane</location>
    </subcellularLocation>
</comment>